<keyword evidence="9" id="KW-0175">Coiled coil</keyword>
<evidence type="ECO:0000259" key="10">
    <source>
        <dbReference type="PROSITE" id="PS50076"/>
    </source>
</evidence>
<dbReference type="EMBL" id="CADCXW020000023">
    <property type="protein sequence ID" value="CAD1559079.1"/>
    <property type="molecule type" value="Genomic_DNA"/>
</dbReference>
<keyword evidence="5" id="KW-0143">Chaperone</keyword>
<dbReference type="FunFam" id="1.10.287.110:FF:000059">
    <property type="entry name" value="dnaJ homolog subfamily C member 17"/>
    <property type="match status" value="1"/>
</dbReference>
<dbReference type="PANTHER" id="PTHR44313">
    <property type="entry name" value="DNAJ HOMOLOG SUBFAMILY C MEMBER 17"/>
    <property type="match status" value="1"/>
</dbReference>
<proteinExistence type="predicted"/>
<dbReference type="InterPro" id="IPR012677">
    <property type="entry name" value="Nucleotide-bd_a/b_plait_sf"/>
</dbReference>
<dbReference type="Gene3D" id="3.30.70.330">
    <property type="match status" value="1"/>
</dbReference>
<dbReference type="AlphaFoldDB" id="A0A6V7K5L9"/>
<dbReference type="InterPro" id="IPR000504">
    <property type="entry name" value="RRM_dom"/>
</dbReference>
<dbReference type="GO" id="GO:0003723">
    <property type="term" value="F:RNA binding"/>
    <property type="evidence" value="ECO:0007669"/>
    <property type="project" value="UniProtKB-KW"/>
</dbReference>
<keyword evidence="3" id="KW-0963">Cytoplasm</keyword>
<organism evidence="11">
    <name type="scientific">Bracon brevicornis</name>
    <dbReference type="NCBI Taxonomy" id="1563983"/>
    <lineage>
        <taxon>Eukaryota</taxon>
        <taxon>Metazoa</taxon>
        <taxon>Ecdysozoa</taxon>
        <taxon>Arthropoda</taxon>
        <taxon>Hexapoda</taxon>
        <taxon>Insecta</taxon>
        <taxon>Pterygota</taxon>
        <taxon>Neoptera</taxon>
        <taxon>Endopterygota</taxon>
        <taxon>Hymenoptera</taxon>
        <taxon>Apocrita</taxon>
        <taxon>Ichneumonoidea</taxon>
        <taxon>Braconidae</taxon>
        <taxon>Braconinae</taxon>
        <taxon>Bracon</taxon>
    </lineage>
</organism>
<dbReference type="InterPro" id="IPR036869">
    <property type="entry name" value="J_dom_sf"/>
</dbReference>
<evidence type="ECO:0000256" key="4">
    <source>
        <dbReference type="ARBA" id="ARBA00022884"/>
    </source>
</evidence>
<sequence length="289" mass="33465">MEDLMNADLYGLFGIAQDATLKEIKTAYRKTALSCHPDKNPDNPRAAERFHELSRALEILTDASARAAYDRVLFSKAQAKLRSEKLDARRKKFKDDLEYRESQLRQSDERKTAKTDEQKLKEEIERLEKEGSKLVEEEMNFISKKIAEEFGKKSKFNDNSEETAKIKIKWNKKVDIYNYDNLYNIFNKYGDISALILSANKKGRALVEFKKKSDAEFALTIERGLMQSPLTLEKLWGDEKRPRGGAVLTATSSTANYEDQVLADMRRAEERKRIIEQMKAEDEKEENDD</sequence>
<dbReference type="SUPFAM" id="SSF54928">
    <property type="entry name" value="RNA-binding domain, RBD"/>
    <property type="match status" value="1"/>
</dbReference>
<evidence type="ECO:0000256" key="9">
    <source>
        <dbReference type="SAM" id="Coils"/>
    </source>
</evidence>
<evidence type="ECO:0000256" key="5">
    <source>
        <dbReference type="ARBA" id="ARBA00023186"/>
    </source>
</evidence>
<evidence type="ECO:0000256" key="6">
    <source>
        <dbReference type="ARBA" id="ARBA00023242"/>
    </source>
</evidence>
<evidence type="ECO:0000256" key="3">
    <source>
        <dbReference type="ARBA" id="ARBA00022490"/>
    </source>
</evidence>
<keyword evidence="6" id="KW-0539">Nucleus</keyword>
<feature type="domain" description="J" evidence="10">
    <location>
        <begin position="8"/>
        <end position="73"/>
    </location>
</feature>
<dbReference type="SUPFAM" id="SSF46565">
    <property type="entry name" value="Chaperone J-domain"/>
    <property type="match status" value="1"/>
</dbReference>
<dbReference type="CDD" id="cd06257">
    <property type="entry name" value="DnaJ"/>
    <property type="match status" value="1"/>
</dbReference>
<accession>A0A6V7K5L9</accession>
<dbReference type="Pfam" id="PF00226">
    <property type="entry name" value="DnaJ"/>
    <property type="match status" value="1"/>
</dbReference>
<comment type="subcellular location">
    <subcellularLocation>
        <location evidence="2">Cytoplasm</location>
    </subcellularLocation>
    <subcellularLocation>
        <location evidence="1">Nucleus</location>
    </subcellularLocation>
</comment>
<evidence type="ECO:0000256" key="1">
    <source>
        <dbReference type="ARBA" id="ARBA00004123"/>
    </source>
</evidence>
<feature type="coiled-coil region" evidence="9">
    <location>
        <begin position="110"/>
        <end position="137"/>
    </location>
</feature>
<dbReference type="PANTHER" id="PTHR44313:SF1">
    <property type="entry name" value="DNAJ HOMOLOG SUBFAMILY C MEMBER 17"/>
    <property type="match status" value="1"/>
</dbReference>
<dbReference type="PROSITE" id="PS50076">
    <property type="entry name" value="DNAJ_2"/>
    <property type="match status" value="1"/>
</dbReference>
<evidence type="ECO:0000256" key="8">
    <source>
        <dbReference type="ARBA" id="ARBA00074360"/>
    </source>
</evidence>
<dbReference type="InterPro" id="IPR035979">
    <property type="entry name" value="RBD_domain_sf"/>
</dbReference>
<dbReference type="GO" id="GO:0005737">
    <property type="term" value="C:cytoplasm"/>
    <property type="evidence" value="ECO:0007669"/>
    <property type="project" value="UniProtKB-SubCell"/>
</dbReference>
<name>A0A6V7K5L9_9HYME</name>
<dbReference type="PRINTS" id="PR00625">
    <property type="entry name" value="JDOMAIN"/>
</dbReference>
<dbReference type="SMART" id="SM00271">
    <property type="entry name" value="DnaJ"/>
    <property type="match status" value="1"/>
</dbReference>
<evidence type="ECO:0000313" key="11">
    <source>
        <dbReference type="EMBL" id="CAD1559079.1"/>
    </source>
</evidence>
<evidence type="ECO:0000256" key="7">
    <source>
        <dbReference type="ARBA" id="ARBA00053783"/>
    </source>
</evidence>
<protein>
    <recommendedName>
        <fullName evidence="8">DnaJ homolog subfamily C member 17</fullName>
    </recommendedName>
</protein>
<dbReference type="GO" id="GO:0005681">
    <property type="term" value="C:spliceosomal complex"/>
    <property type="evidence" value="ECO:0007669"/>
    <property type="project" value="TreeGrafter"/>
</dbReference>
<dbReference type="Pfam" id="PF00076">
    <property type="entry name" value="RRM_1"/>
    <property type="match status" value="1"/>
</dbReference>
<dbReference type="InterPro" id="IPR052094">
    <property type="entry name" value="Pre-mRNA-splicing_ERAD"/>
</dbReference>
<comment type="function">
    <text evidence="7">May negatively affect PAX8-induced thyroglobulin/TG transcription.</text>
</comment>
<reference evidence="11" key="1">
    <citation type="submission" date="2020-07" db="EMBL/GenBank/DDBJ databases">
        <authorList>
            <person name="Ferguson B K."/>
        </authorList>
    </citation>
    <scope>NUCLEOTIDE SEQUENCE</scope>
    <source>
        <strain evidence="11">L06</strain>
    </source>
</reference>
<dbReference type="InterPro" id="IPR001623">
    <property type="entry name" value="DnaJ_domain"/>
</dbReference>
<gene>
    <name evidence="11" type="ORF">BBRV_LOCUS69592</name>
</gene>
<dbReference type="GO" id="GO:0000390">
    <property type="term" value="P:spliceosomal complex disassembly"/>
    <property type="evidence" value="ECO:0007669"/>
    <property type="project" value="TreeGrafter"/>
</dbReference>
<keyword evidence="4" id="KW-0694">RNA-binding</keyword>
<dbReference type="Gene3D" id="1.10.287.110">
    <property type="entry name" value="DnaJ domain"/>
    <property type="match status" value="1"/>
</dbReference>
<evidence type="ECO:0000256" key="2">
    <source>
        <dbReference type="ARBA" id="ARBA00004496"/>
    </source>
</evidence>